<dbReference type="SMART" id="SM00868">
    <property type="entry name" value="zf-AD"/>
    <property type="match status" value="5"/>
</dbReference>
<feature type="region of interest" description="Disordered" evidence="10">
    <location>
        <begin position="14"/>
        <end position="37"/>
    </location>
</feature>
<dbReference type="Gene3D" id="3.30.160.60">
    <property type="entry name" value="Classic Zinc Finger"/>
    <property type="match status" value="33"/>
</dbReference>
<feature type="domain" description="C2H2-type" evidence="11">
    <location>
        <begin position="1162"/>
        <end position="1189"/>
    </location>
</feature>
<accession>A0A182WE39</accession>
<evidence type="ECO:0000256" key="4">
    <source>
        <dbReference type="ARBA" id="ARBA00022771"/>
    </source>
</evidence>
<sequence>MEWGDSLATDRVIAGGGGVTAGTSMTPGLGHHHHGTQNPLQGTADVVVGPNAFVAHGYGNETATQGHQRRMMSSVGVNQYAASRGVDASGASTSGASYFHDQLGTHAQSVVGSAMGHFVGVEQTNAGAYGTSGVVTGGIVPGGGRTVGPMVASPNAASPPGVAGMGGGNAYGHSAGTPTHVASYMQQGSPSGMQRMNDMGTMQTSVGSAGSIVAQQQQQMVPEHRRAQLPMHSDFVGSNASRSPFQTGVSLPSSSPCMVEAAAAAAATGQIATCSKPSDMVMNNDPLKAANQMPVIAQQQQQTRASQMYGLQGAPPMEVSLESEFTFPGVDQSATDGVQQQHQQQQQSLSLALGGNGPTSVTRTDPPNERITRSSTANSRAAARLAEEASEDSEALEEVIPSDPLATNDLNAVLDGKMLQGNNSATVGQAQLTPAMVLSQATDQPRKRSVKHVRFMEPTEENSFDGMQQSRVNVVSPHPLGLGQGRDDEEGEEEEEEDDMDGLSLMQNLPPVESLLVEMDEPLDDDDNDDEEVEMEDDDDNGGRRRMSGRRREQISVHRGRPSKHSESIELELEPLLPEIEMGEGGGGGDEKGDDNRIAPVAYVCRVCLCDEKTESADGGEQQRPMESLYCTVVPEYQSRSLYSILVAVCHPLHLGSNAGMPDRICGPCKTKLLAAYELYDMCLRNDEMLRRKYQEKLLLASSAAGGGGEMRRIKKEKLDNNGVDAIGDDDEDDYYRGGISKRGSMQMNDHDDSYLYDRQYPLHAASTARRNSTIAALQSRFQQQQQQQQSPSKWGKYHRQSQHGSPSQLRIHQVANGPEALRQLHDGRTKQSATRSAASYDYNSFHRVLPNGSHQCTKCFREFKYHSYYKNHYISQHDPTKPFKCRKCHYTFLTERWLIVHMRTHVAAGDMMSINSVGTMGTDSGTMDSFDSSLDGSMDRRKGVRGFDCYYCDMSFPAITLQKRHMLAVHADKHRGLECPICQCRFANQSSFLLHLQEHKDQKRMRNNLKQEDMDNDAQTKGDDGAGGVQIKREHICTVCTVSFGREALLFEHMQEQHPDAFLAQHTELAFMCGVCLAEFNDRAALDNHTATSHTEAELAEAATKDKPEGNVPEADGKEGDLMDNIKKEEESNSDEANEADGAKKQPTDDDKAPEGCSVVYKCKMCQARFVTKSSLATHLETHVAAMKRTSGKRPYSDTMDNDGGDMGDSIADDDEYSGEEDDEDDEDATGAEKRSKRSKTQDDDDDATEEIPIDPDEISFNPETGEQIFTCQVCGKVINTVSQFRRHKRVHSPKGRPFECHICFYRFAMKYSYTAHMLRHELGCNPTQPTTYRCTKCSETFTRRKLLSQHIATMHGRWSTASGSPMYSASMGMSNHGANISARAALAQQMASGSSAMAGSGRGTHTCPICSESFTRESVLNGHMKTHSLEAAQMLHSEVCYLCRVCSNEFESRELYEAHATEAHPGTKMELIESGVASDEPEGADLQMDATQDGVEGAMKNLERTNKQGADDEPTGEGEEEEEEDEDNKNSSKNGGFTLIFKCKLCSGRFLKKKSLDWHLQTHRSIAKQGDGVAILPDIGPDAIADHPKMSKCTICGQIFDNEILFHEHMRTHQRGPRPMHMGYVSQSPPTRRRRTGGRSIIQCELCKKTFMYRSQLHQHTMLHHQPGKPYECKVCHYSFVHKLNLKRHELTHLREPPRPQMLDQEQDQDDQLDNSLLQPLVLMDGPDDDTNGGGEGRGGGRQAEQTEGNSDQLSGSVGSGRTWKKFKCVVCSLVFTKQEELVVHLQTHIERINEAKQRGTTTAALSSTSTAVDIGISPTDRQCKLCHKVFKFSCQLKQHHLLHHAREKPFECRTCHYRFEFKGHLVRHRANHHPNEAKEDHSMDMTTSNFLTSTPMRGSSGRGGNYGEGGSQSVPKYGGLVTDDVIIAPTTSSPRSESGSAGVPTHQCPMCSLKFIKARSLAMHMRIHLGGRKLRRVIPASTAAPSPPAEAQSGTSGGGSDKLVCRICAGTFPTAHELKTHMMTHIGSEAMDLEVPFGISAFNMLHENMFNDSMGGEGGSAGGPLGPEDHGSMGGDGGNNSRTEGGSTDGDYHQDDGEDGSGGDPLFDSSNLELVLDDNILDKDFSMRYQQQKRRASKAGHNNGDGGEDDAEEEDDEDENEDDITDTNDGDGGPGDDDDDEDEGEQSSASTMASFQRSMNLMATHRSRLAASAALSARLQATPSASSSQSSSSNKGKIVCELCKKEFLYPCNLNQHKQLHHSKDKPHECRVCHYRFEYVGHLQRHIRQQHESMAEELLTPAEPQTFDCNFCGESFDAKPLLTAHVHTMHRGEKPFQCDKCPATFSYKKSYETHREEHYLKASNGAFKCSFCKKTTGMDVKTELVPSGTIELEVCRICVTESVEQCSLDDVVDTERCLSLNIMLKTMFPTTFDADAKPVDGLNWPTKACLDCKEKVLVAYELYTLLVMNEDWLQRCMEERTRVEVETVKSEHDCSSSAPYDVLIEYTFEDGNTYSTEVEHLIDETGDDALSETQTTGEPTANDESFTRVSTRRRNRPQREVSVKKRSRKQIKQELSEEETSLDREQSSAANANDSPAQSNDEEESTVFERQPKGRKRGRKPKSKTEHAGSKDIEDGREKKKRTKIKPEEDSSDQVEELQSKVDVYQCQLCDGHTYGSPMELTVHLKAEHPDQIRTCDKCPKVFMSEPAYQHHQYCHATLRSYFCMFCDKGFQTENLLKSHTRSHTHVAEFLCSLCGKKFNSKSNLRQHLVRHTGVKDWACTQCPSRFCTKGALNLHQRTHSKLRPFSCDTCGSQFHTRYSLIKHQLIHTGERPYGCDLCPMSTSECRVAILIQVQVQGLDNFSIMDEEEVWHTADPMISCRICVVPMDERYPMHEPLHRNGTISLQIALEKLFPAMFNEAQLQYDYSMNWPTAVCRDCKQQVKQAYVLYETCLDSCDKLQKKGYAKEKLQEEETILHPVDCIVDAPTEEFVECDYVPESAEEPQEPQEPIIVPRRSVKTRKTELKEKARTMKASTVAEQANIKQEFSELEIEEIIDDNDAEYPEEKNTEPDWEPPTRKTRKPRTTKEKADKTPRERKKKEKKTSPKQEANEPEESLESKIETYRCQLCDGPTYASPHDLTDHLKAAHPTQIRSCDKCTKVFISEQSFQHHQYCHATGRSFFCAFCDKGFQTEVLLKSHIRFHTRGTKFLCAICGKRFANNGSLQMHILLHDDSKSYPCSLCPCRFNTKTCLNVHMRTHTKNKIYTCSTCGSQFNKHYSMVKHQIIHTGIGPSPVVDDKDIRFTSTDILKLRYQKEMSQLSFKGELKYMLTVENVFREFNNKGNLRQHVIGHSGHKPWACNLCPCRFSTKGGLTIHQNTHTKIKAFSCDTCGSQFNKHYSLIKHKLIHTAVFNEEQLQHDYSMSWPTAVCRDCKQKIQDAYELYETCLDSCDKLQKKGFTNEEKLHEEITILHPVDCVADAPTEEFVECDLIPESTDEPQESQENLIVSGRSMKRPKPEVTETARTRKGSMVIEEVSIKEEIDEIITEVLIEENDTEFVEEKSNEPDWEPPGARKSRKASSSRGKTEKTPRERMKRDKKVITTHKDNAQEELLESIIEVHPCQLCDGLTYASPKELTDHLKAAHPSQIRSCDKCPKVFVNEQTFQHHQYCHATGRSFFSCLNVHMRTHTKNKIYTCSTCGSQFNKHYSMVKHQIIHTGERPFVCDLCPMSTSARQRNVSSKRGSAAGNEKTQRGKARATRKVHKGKEDILDDTKEPETKVDVYRCLLCNAPTYSSPKELTEHLKTEHPDQIHCCKQCPKVFMTKVAFEHHQYCHATGRSFFCMFCDKGFQTEQLLKNHIRTHTHGTGFLCSHCGQEFSNRSNLRQHLIRHTGDKPWQCTLCPSRFSMKSYLDRHQHTHTKAKYFSCDTCGSQFSRHYSLVKHQLIHTGDRYFTCEVCNMRFTSSHHVKRHMLTHTGEKPFKCTYCERSFTQSNDMVKHMKTHVGNNPYQCDRCDASFRLLTDLRNHYKEHYQAGNKDALSGEEDKNIRFTSTNILKIRYEKEMNQSIENTDEYCIYEKVYKDETLSMHMMLEKLVPPVFNAEQCGKEFSDRSNLRQHEYRHTGHKPWQCDLCPSRFSTKGYLTVHLLTHSKSKAYSCDTCGTQFNRHYSLVKHQVIHTGERHYECEVCKMNAPR</sequence>
<feature type="compositionally biased region" description="Gly residues" evidence="10">
    <location>
        <begin position="1734"/>
        <end position="1744"/>
    </location>
</feature>
<feature type="domain" description="C2H2-type" evidence="11">
    <location>
        <begin position="4100"/>
        <end position="4127"/>
    </location>
</feature>
<dbReference type="PANTHER" id="PTHR24394">
    <property type="entry name" value="ZINC FINGER PROTEIN"/>
    <property type="match status" value="1"/>
</dbReference>
<feature type="compositionally biased region" description="Basic and acidic residues" evidence="10">
    <location>
        <begin position="1104"/>
        <end position="1132"/>
    </location>
</feature>
<feature type="domain" description="C2H2-type" evidence="11">
    <location>
        <begin position="3925"/>
        <end position="3952"/>
    </location>
</feature>
<evidence type="ECO:0000313" key="14">
    <source>
        <dbReference type="Proteomes" id="UP000075920"/>
    </source>
</evidence>
<feature type="domain" description="C2H2-type" evidence="11">
    <location>
        <begin position="3238"/>
        <end position="3265"/>
    </location>
</feature>
<dbReference type="InterPro" id="IPR013087">
    <property type="entry name" value="Znf_C2H2_type"/>
</dbReference>
<feature type="compositionally biased region" description="Acidic residues" evidence="10">
    <location>
        <begin position="1513"/>
        <end position="1529"/>
    </location>
</feature>
<evidence type="ECO:0000256" key="10">
    <source>
        <dbReference type="SAM" id="MobiDB-lite"/>
    </source>
</evidence>
<feature type="region of interest" description="Disordered" evidence="10">
    <location>
        <begin position="3736"/>
        <end position="3767"/>
    </location>
</feature>
<feature type="region of interest" description="Disordered" evidence="10">
    <location>
        <begin position="1984"/>
        <end position="2003"/>
    </location>
</feature>
<comment type="subcellular location">
    <subcellularLocation>
        <location evidence="1">Nucleus</location>
    </subcellularLocation>
</comment>
<dbReference type="GO" id="GO:0000981">
    <property type="term" value="F:DNA-binding transcription factor activity, RNA polymerase II-specific"/>
    <property type="evidence" value="ECO:0007669"/>
    <property type="project" value="TreeGrafter"/>
</dbReference>
<feature type="binding site" evidence="9">
    <location>
        <position position="2882"/>
    </location>
    <ligand>
        <name>Zn(2+)</name>
        <dbReference type="ChEBI" id="CHEBI:29105"/>
    </ligand>
</feature>
<evidence type="ECO:0000256" key="6">
    <source>
        <dbReference type="ARBA" id="ARBA00023242"/>
    </source>
</evidence>
<evidence type="ECO:0000256" key="8">
    <source>
        <dbReference type="PROSITE-ProRule" id="PRU00042"/>
    </source>
</evidence>
<feature type="domain" description="C2H2-type" evidence="11">
    <location>
        <begin position="1644"/>
        <end position="1672"/>
    </location>
</feature>
<feature type="domain" description="C2H2-type" evidence="11">
    <location>
        <begin position="3154"/>
        <end position="3181"/>
    </location>
</feature>
<dbReference type="Pfam" id="PF07776">
    <property type="entry name" value="zf-AD"/>
    <property type="match status" value="2"/>
</dbReference>
<dbReference type="FunFam" id="3.30.160.60:FF:000145">
    <property type="entry name" value="Zinc finger protein 574"/>
    <property type="match status" value="1"/>
</dbReference>
<feature type="domain" description="C2H2-type" evidence="11">
    <location>
        <begin position="2241"/>
        <end position="2269"/>
    </location>
</feature>
<feature type="compositionally biased region" description="Acidic residues" evidence="10">
    <location>
        <begin position="2149"/>
        <end position="2188"/>
    </location>
</feature>
<feature type="domain" description="C2H2-type" evidence="11">
    <location>
        <begin position="1443"/>
        <end position="1471"/>
    </location>
</feature>
<evidence type="ECO:0000256" key="2">
    <source>
        <dbReference type="ARBA" id="ARBA00022723"/>
    </source>
</evidence>
<feature type="domain" description="C2H2-type" evidence="11">
    <location>
        <begin position="3869"/>
        <end position="3896"/>
    </location>
</feature>
<feature type="region of interest" description="Disordered" evidence="10">
    <location>
        <begin position="2134"/>
        <end position="2196"/>
    </location>
</feature>
<feature type="domain" description="C2H2-type" evidence="11">
    <location>
        <begin position="3695"/>
        <end position="3722"/>
    </location>
</feature>
<feature type="region of interest" description="Disordered" evidence="10">
    <location>
        <begin position="1723"/>
        <end position="1761"/>
    </location>
</feature>
<feature type="domain" description="C2H2-type" evidence="11">
    <location>
        <begin position="1593"/>
        <end position="1621"/>
    </location>
</feature>
<evidence type="ECO:0000256" key="5">
    <source>
        <dbReference type="ARBA" id="ARBA00022833"/>
    </source>
</evidence>
<dbReference type="SUPFAM" id="SSF57667">
    <property type="entry name" value="beta-beta-alpha zinc fingers"/>
    <property type="match status" value="26"/>
</dbReference>
<feature type="compositionally biased region" description="Basic and acidic residues" evidence="10">
    <location>
        <begin position="3022"/>
        <end position="3031"/>
    </location>
</feature>
<feature type="compositionally biased region" description="Basic and acidic residues" evidence="10">
    <location>
        <begin position="3086"/>
        <end position="3095"/>
    </location>
</feature>
<feature type="domain" description="C2H2-type" evidence="11">
    <location>
        <begin position="3210"/>
        <end position="3237"/>
    </location>
</feature>
<feature type="domain" description="C2H2-type" evidence="11">
    <location>
        <begin position="2696"/>
        <end position="2723"/>
    </location>
</feature>
<dbReference type="PANTHER" id="PTHR24394:SF44">
    <property type="entry name" value="ZINC FINGER PROTEIN 271-LIKE"/>
    <property type="match status" value="1"/>
</dbReference>
<feature type="domain" description="C2H2-type" evidence="11">
    <location>
        <begin position="3266"/>
        <end position="3293"/>
    </location>
</feature>
<dbReference type="InterPro" id="IPR012934">
    <property type="entry name" value="Znf_AD"/>
</dbReference>
<feature type="compositionally biased region" description="Basic residues" evidence="10">
    <location>
        <begin position="2615"/>
        <end position="2624"/>
    </location>
</feature>
<feature type="domain" description="C2H2-type" evidence="11">
    <location>
        <begin position="2338"/>
        <end position="2365"/>
    </location>
</feature>
<dbReference type="STRING" id="112268.A0A182WE39"/>
<feature type="domain" description="C2H2-type" evidence="11">
    <location>
        <begin position="1072"/>
        <end position="1100"/>
    </location>
</feature>
<feature type="compositionally biased region" description="Basic and acidic residues" evidence="10">
    <location>
        <begin position="2573"/>
        <end position="2588"/>
    </location>
</feature>
<feature type="domain" description="C2H2-type" evidence="11">
    <location>
        <begin position="855"/>
        <end position="883"/>
    </location>
</feature>
<reference evidence="14" key="1">
    <citation type="submission" date="2013-03" db="EMBL/GenBank/DDBJ databases">
        <title>The Genome Sequence of Anopheles minimus MINIMUS1.</title>
        <authorList>
            <consortium name="The Broad Institute Genomics Platform"/>
            <person name="Neafsey D.E."/>
            <person name="Walton C."/>
            <person name="Walker B."/>
            <person name="Young S.K."/>
            <person name="Zeng Q."/>
            <person name="Gargeya S."/>
            <person name="Fitzgerald M."/>
            <person name="Haas B."/>
            <person name="Abouelleil A."/>
            <person name="Allen A.W."/>
            <person name="Alvarado L."/>
            <person name="Arachchi H.M."/>
            <person name="Berlin A.M."/>
            <person name="Chapman S.B."/>
            <person name="Gainer-Dewar J."/>
            <person name="Goldberg J."/>
            <person name="Griggs A."/>
            <person name="Gujja S."/>
            <person name="Hansen M."/>
            <person name="Howarth C."/>
            <person name="Imamovic A."/>
            <person name="Ireland A."/>
            <person name="Larimer J."/>
            <person name="McCowan C."/>
            <person name="Murphy C."/>
            <person name="Pearson M."/>
            <person name="Poon T.W."/>
            <person name="Priest M."/>
            <person name="Roberts A."/>
            <person name="Saif S."/>
            <person name="Shea T."/>
            <person name="Sisk P."/>
            <person name="Sykes S."/>
            <person name="Wortman J."/>
            <person name="Nusbaum C."/>
            <person name="Birren B."/>
        </authorList>
    </citation>
    <scope>NUCLEOTIDE SEQUENCE [LARGE SCALE GENOMIC DNA]</scope>
    <source>
        <strain evidence="14">MINIMUS1</strain>
    </source>
</reference>
<dbReference type="SMART" id="SM00355">
    <property type="entry name" value="ZnF_C2H2"/>
    <property type="match status" value="54"/>
</dbReference>
<reference evidence="13" key="2">
    <citation type="submission" date="2020-05" db="UniProtKB">
        <authorList>
            <consortium name="EnsemblMetazoa"/>
        </authorList>
    </citation>
    <scope>IDENTIFICATION</scope>
    <source>
        <strain evidence="13">MINIMUS1</strain>
    </source>
</reference>
<feature type="domain" description="ZAD" evidence="12">
    <location>
        <begin position="603"/>
        <end position="693"/>
    </location>
</feature>
<feature type="binding site" evidence="9">
    <location>
        <position position="605"/>
    </location>
    <ligand>
        <name>Zn(2+)</name>
        <dbReference type="ChEBI" id="CHEBI:29105"/>
    </ligand>
</feature>
<evidence type="ECO:0000256" key="3">
    <source>
        <dbReference type="ARBA" id="ARBA00022737"/>
    </source>
</evidence>
<organism evidence="13 14">
    <name type="scientific">Anopheles minimus</name>
    <dbReference type="NCBI Taxonomy" id="112268"/>
    <lineage>
        <taxon>Eukaryota</taxon>
        <taxon>Metazoa</taxon>
        <taxon>Ecdysozoa</taxon>
        <taxon>Arthropoda</taxon>
        <taxon>Hexapoda</taxon>
        <taxon>Insecta</taxon>
        <taxon>Pterygota</taxon>
        <taxon>Neoptera</taxon>
        <taxon>Endopterygota</taxon>
        <taxon>Diptera</taxon>
        <taxon>Nematocera</taxon>
        <taxon>Culicoidea</taxon>
        <taxon>Culicidae</taxon>
        <taxon>Anophelinae</taxon>
        <taxon>Anopheles</taxon>
    </lineage>
</organism>
<keyword evidence="4 8" id="KW-0863">Zinc-finger</keyword>
<dbReference type="GO" id="GO:0008270">
    <property type="term" value="F:zinc ion binding"/>
    <property type="evidence" value="ECO:0007669"/>
    <property type="project" value="UniProtKB-UniRule"/>
</dbReference>
<feature type="compositionally biased region" description="Basic and acidic residues" evidence="10">
    <location>
        <begin position="2625"/>
        <end position="2640"/>
    </location>
</feature>
<feature type="domain" description="C2H2-type" evidence="11">
    <location>
        <begin position="1271"/>
        <end position="1298"/>
    </location>
</feature>
<feature type="region of interest" description="Disordered" evidence="10">
    <location>
        <begin position="521"/>
        <end position="569"/>
    </location>
</feature>
<feature type="domain" description="C2H2-type" evidence="11">
    <location>
        <begin position="2270"/>
        <end position="2298"/>
    </location>
</feature>
<feature type="region of interest" description="Disordered" evidence="10">
    <location>
        <begin position="3557"/>
        <end position="3598"/>
    </location>
</feature>
<feature type="domain" description="C2H2-type" evidence="11">
    <location>
        <begin position="1824"/>
        <end position="1852"/>
    </location>
</feature>
<feature type="region of interest" description="Disordered" evidence="10">
    <location>
        <begin position="329"/>
        <end position="379"/>
    </location>
</feature>
<feature type="domain" description="C2H2-type" evidence="11">
    <location>
        <begin position="2752"/>
        <end position="2779"/>
    </location>
</feature>
<keyword evidence="2 9" id="KW-0479">Metal-binding</keyword>
<feature type="region of interest" description="Disordered" evidence="10">
    <location>
        <begin position="1504"/>
        <end position="1535"/>
    </location>
</feature>
<feature type="domain" description="ZAD" evidence="12">
    <location>
        <begin position="2880"/>
        <end position="2964"/>
    </location>
</feature>
<feature type="region of interest" description="Disordered" evidence="10">
    <location>
        <begin position="1092"/>
        <end position="1155"/>
    </location>
</feature>
<evidence type="ECO:0000259" key="12">
    <source>
        <dbReference type="PROSITE" id="PS51915"/>
    </source>
</evidence>
<keyword evidence="3" id="KW-0677">Repeat</keyword>
<feature type="compositionally biased region" description="Acidic residues" evidence="10">
    <location>
        <begin position="487"/>
        <end position="501"/>
    </location>
</feature>
<feature type="domain" description="C2H2-type" evidence="11">
    <location>
        <begin position="1673"/>
        <end position="1700"/>
    </location>
</feature>
<evidence type="ECO:0000259" key="11">
    <source>
        <dbReference type="PROSITE" id="PS50157"/>
    </source>
</evidence>
<feature type="domain" description="C2H2-type" evidence="11">
    <location>
        <begin position="1334"/>
        <end position="1357"/>
    </location>
</feature>
<feature type="domain" description="C2H2-type" evidence="11">
    <location>
        <begin position="2808"/>
        <end position="2835"/>
    </location>
</feature>
<feature type="region of interest" description="Disordered" evidence="10">
    <location>
        <begin position="781"/>
        <end position="810"/>
    </location>
</feature>
<feature type="domain" description="C2H2-type" evidence="11">
    <location>
        <begin position="1407"/>
        <end position="1434"/>
    </location>
</feature>
<dbReference type="GO" id="GO:0005634">
    <property type="term" value="C:nucleus"/>
    <property type="evidence" value="ECO:0007669"/>
    <property type="project" value="UniProtKB-SubCell"/>
</dbReference>
<feature type="region of interest" description="Disordered" evidence="10">
    <location>
        <begin position="2056"/>
        <end position="2113"/>
    </location>
</feature>
<feature type="compositionally biased region" description="Gly residues" evidence="10">
    <location>
        <begin position="2058"/>
        <end position="2068"/>
    </location>
</feature>
<name>A0A182WE39_9DIPT</name>
<evidence type="ECO:0000256" key="7">
    <source>
        <dbReference type="ARBA" id="ARBA00068876"/>
    </source>
</evidence>
<feature type="compositionally biased region" description="Polar residues" evidence="10">
    <location>
        <begin position="2589"/>
        <end position="2601"/>
    </location>
</feature>
<feature type="region of interest" description="Disordered" evidence="10">
    <location>
        <begin position="1895"/>
        <end position="1916"/>
    </location>
</feature>
<feature type="domain" description="C2H2-type" evidence="11">
    <location>
        <begin position="4156"/>
        <end position="4183"/>
    </location>
</feature>
<feature type="compositionally biased region" description="Gly residues" evidence="10">
    <location>
        <begin position="1903"/>
        <end position="1913"/>
    </location>
</feature>
<dbReference type="Pfam" id="PF00096">
    <property type="entry name" value="zf-C2H2"/>
    <property type="match status" value="10"/>
</dbReference>
<dbReference type="FunFam" id="3.30.160.60:FF:000446">
    <property type="entry name" value="Zinc finger protein"/>
    <property type="match status" value="2"/>
</dbReference>
<feature type="domain" description="C2H2-type" evidence="11">
    <location>
        <begin position="3897"/>
        <end position="3924"/>
    </location>
</feature>
<feature type="domain" description="C2H2-type" evidence="11">
    <location>
        <begin position="3813"/>
        <end position="3840"/>
    </location>
</feature>
<feature type="compositionally biased region" description="Polar residues" evidence="10">
    <location>
        <begin position="2533"/>
        <end position="2551"/>
    </location>
</feature>
<feature type="domain" description="C2H2-type" evidence="11">
    <location>
        <begin position="3182"/>
        <end position="3209"/>
    </location>
</feature>
<feature type="domain" description="C2H2-type" evidence="11">
    <location>
        <begin position="4009"/>
        <end position="4038"/>
    </location>
</feature>
<feature type="binding site" evidence="9">
    <location>
        <position position="669"/>
    </location>
    <ligand>
        <name>Zn(2+)</name>
        <dbReference type="ChEBI" id="CHEBI:29105"/>
    </ligand>
</feature>
<feature type="domain" description="C2H2-type" evidence="11">
    <location>
        <begin position="978"/>
        <end position="1005"/>
    </location>
</feature>
<feature type="binding site" evidence="9">
    <location>
        <position position="666"/>
    </location>
    <ligand>
        <name>Zn(2+)</name>
        <dbReference type="ChEBI" id="CHEBI:29105"/>
    </ligand>
</feature>
<feature type="compositionally biased region" description="Basic and acidic residues" evidence="10">
    <location>
        <begin position="1142"/>
        <end position="1155"/>
    </location>
</feature>
<feature type="binding site" evidence="9">
    <location>
        <position position="2937"/>
    </location>
    <ligand>
        <name>Zn(2+)</name>
        <dbReference type="ChEBI" id="CHEBI:29105"/>
    </ligand>
</feature>
<feature type="binding site" evidence="9">
    <location>
        <position position="2885"/>
    </location>
    <ligand>
        <name>Zn(2+)</name>
        <dbReference type="ChEBI" id="CHEBI:29105"/>
    </ligand>
</feature>
<dbReference type="PROSITE" id="PS51915">
    <property type="entry name" value="ZAD"/>
    <property type="match status" value="2"/>
</dbReference>
<evidence type="ECO:0000256" key="1">
    <source>
        <dbReference type="ARBA" id="ARBA00004123"/>
    </source>
</evidence>
<feature type="region of interest" description="Disordered" evidence="10">
    <location>
        <begin position="1188"/>
        <end position="1264"/>
    </location>
</feature>
<feature type="domain" description="C2H2-type" evidence="11">
    <location>
        <begin position="2309"/>
        <end position="2337"/>
    </location>
</feature>
<dbReference type="InterPro" id="IPR036236">
    <property type="entry name" value="Znf_C2H2_sf"/>
</dbReference>
<feature type="domain" description="C2H2-type" evidence="11">
    <location>
        <begin position="3953"/>
        <end position="3980"/>
    </location>
</feature>
<feature type="domain" description="C2H2-type" evidence="11">
    <location>
        <begin position="1949"/>
        <end position="1976"/>
    </location>
</feature>
<feature type="region of interest" description="Disordered" evidence="10">
    <location>
        <begin position="3057"/>
        <end position="3119"/>
    </location>
</feature>
<keyword evidence="6" id="KW-0539">Nucleus</keyword>
<feature type="domain" description="C2H2-type" evidence="11">
    <location>
        <begin position="2780"/>
        <end position="2807"/>
    </location>
</feature>
<feature type="region of interest" description="Disordered" evidence="10">
    <location>
        <begin position="2532"/>
        <end position="2659"/>
    </location>
</feature>
<dbReference type="FunFam" id="3.30.160.60:FF:000100">
    <property type="entry name" value="Zinc finger 45-like"/>
    <property type="match status" value="1"/>
</dbReference>
<feature type="domain" description="C2H2-type" evidence="11">
    <location>
        <begin position="3359"/>
        <end position="3386"/>
    </location>
</feature>
<keyword evidence="5 9" id="KW-0862">Zinc</keyword>
<dbReference type="Proteomes" id="UP000075920">
    <property type="component" value="Unassembled WGS sequence"/>
</dbReference>
<dbReference type="FunFam" id="3.30.160.60:FF:002343">
    <property type="entry name" value="Zinc finger protein 33A"/>
    <property type="match status" value="3"/>
</dbReference>
<dbReference type="PROSITE" id="PS50157">
    <property type="entry name" value="ZINC_FINGER_C2H2_2"/>
    <property type="match status" value="47"/>
</dbReference>
<feature type="region of interest" description="Disordered" evidence="10">
    <location>
        <begin position="3000"/>
        <end position="3038"/>
    </location>
</feature>
<feature type="domain" description="C2H2-type" evidence="11">
    <location>
        <begin position="3387"/>
        <end position="3410"/>
    </location>
</feature>
<proteinExistence type="predicted"/>
<feature type="compositionally biased region" description="Acidic residues" evidence="10">
    <location>
        <begin position="1201"/>
        <end position="1231"/>
    </location>
</feature>
<feature type="domain" description="C2H2-type" evidence="11">
    <location>
        <begin position="3981"/>
        <end position="4008"/>
    </location>
</feature>
<feature type="domain" description="C2H2-type" evidence="11">
    <location>
        <begin position="3841"/>
        <end position="3864"/>
    </location>
</feature>
<feature type="domain" description="C2H2-type" evidence="11">
    <location>
        <begin position="1769"/>
        <end position="1791"/>
    </location>
</feature>
<feature type="compositionally biased region" description="Basic residues" evidence="10">
    <location>
        <begin position="3754"/>
        <end position="3765"/>
    </location>
</feature>
<feature type="domain" description="C2H2-type" evidence="11">
    <location>
        <begin position="1853"/>
        <end position="1881"/>
    </location>
</feature>
<feature type="domain" description="C2H2-type" evidence="11">
    <location>
        <begin position="3650"/>
        <end position="3677"/>
    </location>
</feature>
<feature type="compositionally biased region" description="Basic and acidic residues" evidence="10">
    <location>
        <begin position="3585"/>
        <end position="3598"/>
    </location>
</feature>
<feature type="region of interest" description="Disordered" evidence="10">
    <location>
        <begin position="460"/>
        <end position="505"/>
    </location>
</feature>
<protein>
    <recommendedName>
        <fullName evidence="7">Zinc finger protein 865</fullName>
    </recommendedName>
</protein>
<feature type="binding site" evidence="9">
    <location>
        <position position="608"/>
    </location>
    <ligand>
        <name>Zn(2+)</name>
        <dbReference type="ChEBI" id="CHEBI:29105"/>
    </ligand>
</feature>
<feature type="region of interest" description="Disordered" evidence="10">
    <location>
        <begin position="1615"/>
        <end position="1639"/>
    </location>
</feature>
<feature type="binding site" evidence="9">
    <location>
        <position position="2940"/>
    </location>
    <ligand>
        <name>Zn(2+)</name>
        <dbReference type="ChEBI" id="CHEBI:29105"/>
    </ligand>
</feature>
<feature type="domain" description="C2H2-type" evidence="11">
    <location>
        <begin position="1543"/>
        <end position="1565"/>
    </location>
</feature>
<feature type="domain" description="C2H2-type" evidence="11">
    <location>
        <begin position="4128"/>
        <end position="4155"/>
    </location>
</feature>
<feature type="domain" description="C2H2-type" evidence="11">
    <location>
        <begin position="884"/>
        <end position="911"/>
    </location>
</feature>
<evidence type="ECO:0000313" key="13">
    <source>
        <dbReference type="EnsemblMetazoa" id="AMIN008635-PA"/>
    </source>
</evidence>
<feature type="domain" description="C2H2-type" evidence="11">
    <location>
        <begin position="2724"/>
        <end position="2751"/>
    </location>
</feature>
<feature type="compositionally biased region" description="Acidic residues" evidence="10">
    <location>
        <begin position="521"/>
        <end position="540"/>
    </location>
</feature>
<feature type="compositionally biased region" description="Acidic residues" evidence="10">
    <location>
        <begin position="1244"/>
        <end position="1259"/>
    </location>
</feature>
<dbReference type="PROSITE" id="PS00028">
    <property type="entry name" value="ZINC_FINGER_C2H2_1"/>
    <property type="match status" value="47"/>
</dbReference>
<feature type="domain" description="C2H2-type" evidence="11">
    <location>
        <begin position="2006"/>
        <end position="2033"/>
    </location>
</feature>
<evidence type="ECO:0000256" key="9">
    <source>
        <dbReference type="PROSITE-ProRule" id="PRU01263"/>
    </source>
</evidence>
<dbReference type="VEuPathDB" id="VectorBase:AMIN008635"/>
<dbReference type="EnsemblMetazoa" id="AMIN008635-RA">
    <property type="protein sequence ID" value="AMIN008635-PA"/>
    <property type="gene ID" value="AMIN008635"/>
</dbReference>
<keyword evidence="14" id="KW-1185">Reference proteome</keyword>
<feature type="region of interest" description="Disordered" evidence="10">
    <location>
        <begin position="722"/>
        <end position="751"/>
    </location>
</feature>
<dbReference type="SUPFAM" id="SSF57716">
    <property type="entry name" value="Glucocorticoid receptor-like (DNA-binding domain)"/>
    <property type="match status" value="1"/>
</dbReference>